<comment type="caution">
    <text evidence="1">The sequence shown here is derived from an EMBL/GenBank/DDBJ whole genome shotgun (WGS) entry which is preliminary data.</text>
</comment>
<protein>
    <submittedName>
        <fullName evidence="1">Uncharacterized protein</fullName>
    </submittedName>
</protein>
<evidence type="ECO:0000313" key="1">
    <source>
        <dbReference type="EMBL" id="KAH3674888.1"/>
    </source>
</evidence>
<dbReference type="Proteomes" id="UP000774326">
    <property type="component" value="Unassembled WGS sequence"/>
</dbReference>
<sequence>SESEASAGIWLLEVLDSTITCVNSSLIVWKASSVIFPLPGLDSKADTLSSVIGSLTVDKVASVVSEAN</sequence>
<dbReference type="EMBL" id="JAEUBG010005442">
    <property type="protein sequence ID" value="KAH3674888.1"/>
    <property type="molecule type" value="Genomic_DNA"/>
</dbReference>
<accession>A0A9P8PMJ6</accession>
<proteinExistence type="predicted"/>
<evidence type="ECO:0000313" key="2">
    <source>
        <dbReference type="Proteomes" id="UP000774326"/>
    </source>
</evidence>
<reference evidence="1" key="1">
    <citation type="journal article" date="2021" name="Open Biol.">
        <title>Shared evolutionary footprints suggest mitochondrial oxidative damage underlies multiple complex I losses in fungi.</title>
        <authorList>
            <person name="Schikora-Tamarit M.A."/>
            <person name="Marcet-Houben M."/>
            <person name="Nosek J."/>
            <person name="Gabaldon T."/>
        </authorList>
    </citation>
    <scope>NUCLEOTIDE SEQUENCE</scope>
    <source>
        <strain evidence="1">CBS2887</strain>
    </source>
</reference>
<gene>
    <name evidence="1" type="ORF">WICPIJ_009432</name>
</gene>
<organism evidence="1 2">
    <name type="scientific">Wickerhamomyces pijperi</name>
    <name type="common">Yeast</name>
    <name type="synonym">Pichia pijperi</name>
    <dbReference type="NCBI Taxonomy" id="599730"/>
    <lineage>
        <taxon>Eukaryota</taxon>
        <taxon>Fungi</taxon>
        <taxon>Dikarya</taxon>
        <taxon>Ascomycota</taxon>
        <taxon>Saccharomycotina</taxon>
        <taxon>Saccharomycetes</taxon>
        <taxon>Phaffomycetales</taxon>
        <taxon>Wickerhamomycetaceae</taxon>
        <taxon>Wickerhamomyces</taxon>
    </lineage>
</organism>
<keyword evidence="2" id="KW-1185">Reference proteome</keyword>
<name>A0A9P8PMJ6_WICPI</name>
<reference evidence="1" key="2">
    <citation type="submission" date="2021-01" db="EMBL/GenBank/DDBJ databases">
        <authorList>
            <person name="Schikora-Tamarit M.A."/>
        </authorList>
    </citation>
    <scope>NUCLEOTIDE SEQUENCE</scope>
    <source>
        <strain evidence="1">CBS2887</strain>
    </source>
</reference>
<feature type="non-terminal residue" evidence="1">
    <location>
        <position position="1"/>
    </location>
</feature>
<dbReference type="AlphaFoldDB" id="A0A9P8PMJ6"/>